<keyword evidence="2" id="KW-0694">RNA-binding</keyword>
<organism evidence="7 8">
    <name type="scientific">Entomobacter blattae</name>
    <dbReference type="NCBI Taxonomy" id="2762277"/>
    <lineage>
        <taxon>Bacteria</taxon>
        <taxon>Pseudomonadati</taxon>
        <taxon>Pseudomonadota</taxon>
        <taxon>Alphaproteobacteria</taxon>
        <taxon>Acetobacterales</taxon>
        <taxon>Acetobacteraceae</taxon>
        <taxon>Entomobacter</taxon>
    </lineage>
</organism>
<dbReference type="GO" id="GO:0022625">
    <property type="term" value="C:cytosolic large ribosomal subunit"/>
    <property type="evidence" value="ECO:0007669"/>
    <property type="project" value="TreeGrafter"/>
</dbReference>
<dbReference type="KEGG" id="ebla:JGUZn3_09650"/>
<feature type="domain" description="Large ribosomal subunit protein bL25 L25" evidence="6">
    <location>
        <begin position="29"/>
        <end position="113"/>
    </location>
</feature>
<evidence type="ECO:0000313" key="8">
    <source>
        <dbReference type="Proteomes" id="UP000516349"/>
    </source>
</evidence>
<dbReference type="Proteomes" id="UP000516349">
    <property type="component" value="Chromosome"/>
</dbReference>
<dbReference type="AlphaFoldDB" id="A0A7H1NQY6"/>
<evidence type="ECO:0000256" key="4">
    <source>
        <dbReference type="ARBA" id="ARBA00023274"/>
    </source>
</evidence>
<proteinExistence type="predicted"/>
<dbReference type="Pfam" id="PF01386">
    <property type="entry name" value="Ribosomal_L25p"/>
    <property type="match status" value="1"/>
</dbReference>
<keyword evidence="8" id="KW-1185">Reference proteome</keyword>
<gene>
    <name evidence="7" type="primary">rplY_2</name>
    <name evidence="7" type="ORF">JGUZn3_09650</name>
</gene>
<keyword evidence="1" id="KW-0699">rRNA-binding</keyword>
<dbReference type="CDD" id="cd00495">
    <property type="entry name" value="Ribosomal_L25_TL5_CTC"/>
    <property type="match status" value="1"/>
</dbReference>
<dbReference type="InterPro" id="IPR020930">
    <property type="entry name" value="Ribosomal_uL5_bac-type"/>
</dbReference>
<dbReference type="GO" id="GO:0008097">
    <property type="term" value="F:5S rRNA binding"/>
    <property type="evidence" value="ECO:0007669"/>
    <property type="project" value="TreeGrafter"/>
</dbReference>
<sequence length="178" mass="19829">MVLYATESSKTVPECLTTLHKGLAELLTMREKAGRVTARAARRQGLVPAVVYGDKQASTLIALDPHLVMRELSRPGWRSRLFDIQGENGSFGRGLMCDIQLHPVGDYPLHMDFQRLAAGQYIRVEIQIIIVGEEKAPGIKRGGFLVEFGISPHLQHSPSFTLRGRERRLLEIAWALAS</sequence>
<evidence type="ECO:0000259" key="6">
    <source>
        <dbReference type="Pfam" id="PF01386"/>
    </source>
</evidence>
<keyword evidence="3 7" id="KW-0689">Ribosomal protein</keyword>
<reference evidence="7 8" key="1">
    <citation type="submission" date="2020-08" db="EMBL/GenBank/DDBJ databases">
        <title>Complete genome sequence of Entomobacter blattae G55GP.</title>
        <authorList>
            <person name="Poehlein A."/>
            <person name="Guzman J."/>
            <person name="Daniel R."/>
            <person name="Vilcinskas A."/>
        </authorList>
    </citation>
    <scope>NUCLEOTIDE SEQUENCE [LARGE SCALE GENOMIC DNA]</scope>
    <source>
        <strain evidence="7 8">G55GP</strain>
    </source>
</reference>
<evidence type="ECO:0000313" key="7">
    <source>
        <dbReference type="EMBL" id="QNT78196.1"/>
    </source>
</evidence>
<keyword evidence="4" id="KW-0687">Ribonucleoprotein</keyword>
<dbReference type="InterPro" id="IPR029751">
    <property type="entry name" value="Ribosomal_L25_dom"/>
</dbReference>
<dbReference type="PANTHER" id="PTHR33284">
    <property type="entry name" value="RIBOSOMAL PROTEIN L25/GLN-TRNA SYNTHETASE, ANTI-CODON-BINDING DOMAIN-CONTAINING PROTEIN"/>
    <property type="match status" value="1"/>
</dbReference>
<dbReference type="Gene3D" id="2.40.240.10">
    <property type="entry name" value="Ribosomal Protein L25, Chain P"/>
    <property type="match status" value="1"/>
</dbReference>
<dbReference type="GO" id="GO:0006412">
    <property type="term" value="P:translation"/>
    <property type="evidence" value="ECO:0007669"/>
    <property type="project" value="InterPro"/>
</dbReference>
<dbReference type="GO" id="GO:0003735">
    <property type="term" value="F:structural constituent of ribosome"/>
    <property type="evidence" value="ECO:0007669"/>
    <property type="project" value="InterPro"/>
</dbReference>
<dbReference type="InterPro" id="IPR011035">
    <property type="entry name" value="Ribosomal_bL25/Gln-tRNA_synth"/>
</dbReference>
<name>A0A7H1NQY6_9PROT</name>
<evidence type="ECO:0000256" key="1">
    <source>
        <dbReference type="ARBA" id="ARBA00022730"/>
    </source>
</evidence>
<evidence type="ECO:0000256" key="2">
    <source>
        <dbReference type="ARBA" id="ARBA00022884"/>
    </source>
</evidence>
<dbReference type="PANTHER" id="PTHR33284:SF1">
    <property type="entry name" value="RIBOSOMAL PROTEIN L25_GLN-TRNA SYNTHETASE, ANTI-CODON-BINDING DOMAIN-CONTAINING PROTEIN"/>
    <property type="match status" value="1"/>
</dbReference>
<dbReference type="EMBL" id="CP060244">
    <property type="protein sequence ID" value="QNT78196.1"/>
    <property type="molecule type" value="Genomic_DNA"/>
</dbReference>
<evidence type="ECO:0000256" key="5">
    <source>
        <dbReference type="ARBA" id="ARBA00035479"/>
    </source>
</evidence>
<protein>
    <recommendedName>
        <fullName evidence="5">50S ribosomal protein L25</fullName>
    </recommendedName>
</protein>
<dbReference type="InterPro" id="IPR020056">
    <property type="entry name" value="Rbsml_bL25/Gln-tRNA_synth_N"/>
</dbReference>
<accession>A0A7H1NQY6</accession>
<evidence type="ECO:0000256" key="3">
    <source>
        <dbReference type="ARBA" id="ARBA00022980"/>
    </source>
</evidence>
<dbReference type="SUPFAM" id="SSF50715">
    <property type="entry name" value="Ribosomal protein L25-like"/>
    <property type="match status" value="1"/>
</dbReference>